<name>X1HTJ4_9ZZZZ</name>
<reference evidence="1" key="1">
    <citation type="journal article" date="2014" name="Front. Microbiol.">
        <title>High frequency of phylogenetically diverse reductive dehalogenase-homologous genes in deep subseafloor sedimentary metagenomes.</title>
        <authorList>
            <person name="Kawai M."/>
            <person name="Futagami T."/>
            <person name="Toyoda A."/>
            <person name="Takaki Y."/>
            <person name="Nishi S."/>
            <person name="Hori S."/>
            <person name="Arai W."/>
            <person name="Tsubouchi T."/>
            <person name="Morono Y."/>
            <person name="Uchiyama I."/>
            <person name="Ito T."/>
            <person name="Fujiyama A."/>
            <person name="Inagaki F."/>
            <person name="Takami H."/>
        </authorList>
    </citation>
    <scope>NUCLEOTIDE SEQUENCE</scope>
    <source>
        <strain evidence="1">Expedition CK06-06</strain>
    </source>
</reference>
<accession>X1HTJ4</accession>
<dbReference type="EMBL" id="BARU01021686">
    <property type="protein sequence ID" value="GAH48598.1"/>
    <property type="molecule type" value="Genomic_DNA"/>
</dbReference>
<evidence type="ECO:0000313" key="1">
    <source>
        <dbReference type="EMBL" id="GAH48598.1"/>
    </source>
</evidence>
<feature type="non-terminal residue" evidence="1">
    <location>
        <position position="1"/>
    </location>
</feature>
<protein>
    <submittedName>
        <fullName evidence="1">Uncharacterized protein</fullName>
    </submittedName>
</protein>
<organism evidence="1">
    <name type="scientific">marine sediment metagenome</name>
    <dbReference type="NCBI Taxonomy" id="412755"/>
    <lineage>
        <taxon>unclassified sequences</taxon>
        <taxon>metagenomes</taxon>
        <taxon>ecological metagenomes</taxon>
    </lineage>
</organism>
<dbReference type="SUPFAM" id="SSF52540">
    <property type="entry name" value="P-loop containing nucleoside triphosphate hydrolases"/>
    <property type="match status" value="1"/>
</dbReference>
<dbReference type="InterPro" id="IPR027417">
    <property type="entry name" value="P-loop_NTPase"/>
</dbReference>
<proteinExistence type="predicted"/>
<gene>
    <name evidence="1" type="ORF">S03H2_35454</name>
</gene>
<sequence length="42" mass="4937">EDAEKYAEQLNTLYFEVSAKDNVNLFPLFKKMAEIAIEQDNR</sequence>
<dbReference type="AlphaFoldDB" id="X1HTJ4"/>
<dbReference type="Gene3D" id="3.40.50.300">
    <property type="entry name" value="P-loop containing nucleotide triphosphate hydrolases"/>
    <property type="match status" value="1"/>
</dbReference>
<comment type="caution">
    <text evidence="1">The sequence shown here is derived from an EMBL/GenBank/DDBJ whole genome shotgun (WGS) entry which is preliminary data.</text>
</comment>